<dbReference type="SUPFAM" id="SSF47113">
    <property type="entry name" value="Histone-fold"/>
    <property type="match status" value="1"/>
</dbReference>
<comment type="caution">
    <text evidence="2">The sequence shown here is derived from an EMBL/GenBank/DDBJ whole genome shotgun (WGS) entry which is preliminary data.</text>
</comment>
<dbReference type="InterPro" id="IPR027113">
    <property type="entry name" value="Transc_fact_NFYB/HAP3"/>
</dbReference>
<dbReference type="InterPro" id="IPR009072">
    <property type="entry name" value="Histone-fold"/>
</dbReference>
<dbReference type="GO" id="GO:0016602">
    <property type="term" value="C:CCAAT-binding factor complex"/>
    <property type="evidence" value="ECO:0007669"/>
    <property type="project" value="InterPro"/>
</dbReference>
<dbReference type="EMBL" id="CM027689">
    <property type="protein sequence ID" value="KAG0512674.1"/>
    <property type="molecule type" value="Genomic_DNA"/>
</dbReference>
<protein>
    <recommendedName>
        <fullName evidence="4">Transcription factor CBF/NF-Y/archaeal histone domain-containing protein</fullName>
    </recommendedName>
</protein>
<dbReference type="Gene3D" id="1.10.20.10">
    <property type="entry name" value="Histone, subunit A"/>
    <property type="match status" value="1"/>
</dbReference>
<organism evidence="2 3">
    <name type="scientific">Sorghum bicolor</name>
    <name type="common">Sorghum</name>
    <name type="synonym">Sorghum vulgare</name>
    <dbReference type="NCBI Taxonomy" id="4558"/>
    <lineage>
        <taxon>Eukaryota</taxon>
        <taxon>Viridiplantae</taxon>
        <taxon>Streptophyta</taxon>
        <taxon>Embryophyta</taxon>
        <taxon>Tracheophyta</taxon>
        <taxon>Spermatophyta</taxon>
        <taxon>Magnoliopsida</taxon>
        <taxon>Liliopsida</taxon>
        <taxon>Poales</taxon>
        <taxon>Poaceae</taxon>
        <taxon>PACMAD clade</taxon>
        <taxon>Panicoideae</taxon>
        <taxon>Andropogonodae</taxon>
        <taxon>Andropogoneae</taxon>
        <taxon>Sorghinae</taxon>
        <taxon>Sorghum</taxon>
    </lineage>
</organism>
<reference evidence="2" key="1">
    <citation type="journal article" date="2019" name="BMC Genomics">
        <title>A new reference genome for Sorghum bicolor reveals high levels of sequence similarity between sweet and grain genotypes: implications for the genetics of sugar metabolism.</title>
        <authorList>
            <person name="Cooper E.A."/>
            <person name="Brenton Z.W."/>
            <person name="Flinn B.S."/>
            <person name="Jenkins J."/>
            <person name="Shu S."/>
            <person name="Flowers D."/>
            <person name="Luo F."/>
            <person name="Wang Y."/>
            <person name="Xia P."/>
            <person name="Barry K."/>
            <person name="Daum C."/>
            <person name="Lipzen A."/>
            <person name="Yoshinaga Y."/>
            <person name="Schmutz J."/>
            <person name="Saski C."/>
            <person name="Vermerris W."/>
            <person name="Kresovich S."/>
        </authorList>
    </citation>
    <scope>NUCLEOTIDE SEQUENCE</scope>
</reference>
<proteinExistence type="predicted"/>
<dbReference type="Proteomes" id="UP000807115">
    <property type="component" value="Chromosome 10"/>
</dbReference>
<accession>A0A921PXH8</accession>
<evidence type="ECO:0000313" key="2">
    <source>
        <dbReference type="EMBL" id="KAG0512674.1"/>
    </source>
</evidence>
<evidence type="ECO:0000313" key="3">
    <source>
        <dbReference type="Proteomes" id="UP000807115"/>
    </source>
</evidence>
<name>A0A921PXH8_SORBI</name>
<gene>
    <name evidence="2" type="ORF">BDA96_10G034100</name>
</gene>
<dbReference type="AlphaFoldDB" id="A0A921PXH8"/>
<dbReference type="GO" id="GO:0001228">
    <property type="term" value="F:DNA-binding transcription activator activity, RNA polymerase II-specific"/>
    <property type="evidence" value="ECO:0007669"/>
    <property type="project" value="InterPro"/>
</dbReference>
<dbReference type="PANTHER" id="PTHR11064:SF162">
    <property type="entry name" value="TRANSCRIPTION FACTOR CBF_NF-Y_ARCHAEAL HISTONE DOMAIN-CONTAINING PROTEIN"/>
    <property type="match status" value="1"/>
</dbReference>
<reference evidence="2" key="2">
    <citation type="submission" date="2020-10" db="EMBL/GenBank/DDBJ databases">
        <authorList>
            <person name="Cooper E.A."/>
            <person name="Brenton Z.W."/>
            <person name="Flinn B.S."/>
            <person name="Jenkins J."/>
            <person name="Shu S."/>
            <person name="Flowers D."/>
            <person name="Luo F."/>
            <person name="Wang Y."/>
            <person name="Xia P."/>
            <person name="Barry K."/>
            <person name="Daum C."/>
            <person name="Lipzen A."/>
            <person name="Yoshinaga Y."/>
            <person name="Schmutz J."/>
            <person name="Saski C."/>
            <person name="Vermerris W."/>
            <person name="Kresovich S."/>
        </authorList>
    </citation>
    <scope>NUCLEOTIDE SEQUENCE</scope>
</reference>
<dbReference type="GO" id="GO:0046982">
    <property type="term" value="F:protein heterodimerization activity"/>
    <property type="evidence" value="ECO:0007669"/>
    <property type="project" value="InterPro"/>
</dbReference>
<dbReference type="PANTHER" id="PTHR11064">
    <property type="entry name" value="CCAAT-BINDING TRANSCRIPTION FACTOR-RELATED"/>
    <property type="match status" value="1"/>
</dbReference>
<feature type="region of interest" description="Disordered" evidence="1">
    <location>
        <begin position="132"/>
        <end position="152"/>
    </location>
</feature>
<evidence type="ECO:0008006" key="4">
    <source>
        <dbReference type="Google" id="ProtNLM"/>
    </source>
</evidence>
<evidence type="ECO:0000256" key="1">
    <source>
        <dbReference type="SAM" id="MobiDB-lite"/>
    </source>
</evidence>
<sequence length="152" mass="17134">MRNTLANDHHHDDLEVDTKEIMEQCIMQFFAALTRAAMHECRQDWRLTITGNNLIVGFASLGLVDYVQLMTEYLRLYHNDPEGSKPLEEYTISNTITRMMGQVLPQDSMSQGSPVVPRRLWTSALCNSLWSSQGRPCKSASKTSASLSPPTT</sequence>